<name>S7XSE6_SPRLO</name>
<keyword evidence="1" id="KW-0472">Membrane</keyword>
<dbReference type="HOGENOM" id="CLU_2279311_0_0_1"/>
<dbReference type="InParanoid" id="S7XSE6"/>
<dbReference type="AlphaFoldDB" id="S7XSE6"/>
<evidence type="ECO:0000313" key="3">
    <source>
        <dbReference type="Proteomes" id="UP000014978"/>
    </source>
</evidence>
<keyword evidence="1" id="KW-0812">Transmembrane</keyword>
<reference evidence="3" key="1">
    <citation type="journal article" date="2013" name="PLoS Genet.">
        <title>The genome of Spraguea lophii and the basis of host-microsporidian interactions.</title>
        <authorList>
            <person name="Campbell S.E."/>
            <person name="Williams T.A."/>
            <person name="Yousuf A."/>
            <person name="Soanes D.M."/>
            <person name="Paszkiewicz K.H."/>
            <person name="Williams B.A.P."/>
        </authorList>
    </citation>
    <scope>NUCLEOTIDE SEQUENCE [LARGE SCALE GENOMIC DNA]</scope>
    <source>
        <strain evidence="3">42_110</strain>
    </source>
</reference>
<dbReference type="VEuPathDB" id="MicrosporidiaDB:SLOPH_1004"/>
<feature type="transmembrane region" description="Helical" evidence="1">
    <location>
        <begin position="23"/>
        <end position="42"/>
    </location>
</feature>
<accession>S7XSE6</accession>
<comment type="caution">
    <text evidence="2">The sequence shown here is derived from an EMBL/GenBank/DDBJ whole genome shotgun (WGS) entry which is preliminary data.</text>
</comment>
<dbReference type="EMBL" id="ATCN01000533">
    <property type="protein sequence ID" value="EPR78838.1"/>
    <property type="molecule type" value="Genomic_DNA"/>
</dbReference>
<protein>
    <submittedName>
        <fullName evidence="2">Uncharacterized protein</fullName>
    </submittedName>
</protein>
<keyword evidence="1" id="KW-1133">Transmembrane helix</keyword>
<feature type="transmembrane region" description="Helical" evidence="1">
    <location>
        <begin position="76"/>
        <end position="98"/>
    </location>
</feature>
<evidence type="ECO:0000313" key="2">
    <source>
        <dbReference type="EMBL" id="EPR78838.1"/>
    </source>
</evidence>
<feature type="transmembrane region" description="Helical" evidence="1">
    <location>
        <begin position="49"/>
        <end position="70"/>
    </location>
</feature>
<gene>
    <name evidence="2" type="ORF">SLOPH_1004</name>
</gene>
<organism evidence="2 3">
    <name type="scientific">Spraguea lophii (strain 42_110)</name>
    <name type="common">Microsporidian parasite</name>
    <dbReference type="NCBI Taxonomy" id="1358809"/>
    <lineage>
        <taxon>Eukaryota</taxon>
        <taxon>Fungi</taxon>
        <taxon>Fungi incertae sedis</taxon>
        <taxon>Microsporidia</taxon>
        <taxon>Spragueidae</taxon>
        <taxon>Spraguea</taxon>
    </lineage>
</organism>
<keyword evidence="3" id="KW-1185">Reference proteome</keyword>
<proteinExistence type="predicted"/>
<sequence length="102" mass="12728">MNIYILIDKIYLLFVKQYFIVNYSPYFHFLTRISVLIPVCLFKRYTSVLHLYIFIVILFYYILHFLKYLFTESLIGFIKLFKILFYFFIFTILCYLNYFNLK</sequence>
<evidence type="ECO:0000256" key="1">
    <source>
        <dbReference type="SAM" id="Phobius"/>
    </source>
</evidence>
<dbReference type="Proteomes" id="UP000014978">
    <property type="component" value="Unassembled WGS sequence"/>
</dbReference>